<dbReference type="EMBL" id="JAATJV010397214">
    <property type="protein sequence ID" value="MBZ3884959.1"/>
    <property type="molecule type" value="Genomic_DNA"/>
</dbReference>
<feature type="domain" description="Thioredoxin" evidence="3">
    <location>
        <begin position="286"/>
        <end position="393"/>
    </location>
</feature>
<dbReference type="Gene3D" id="3.40.30.10">
    <property type="entry name" value="Glutaredoxin"/>
    <property type="match status" value="5"/>
</dbReference>
<feature type="domain" description="Thioredoxin" evidence="3">
    <location>
        <begin position="394"/>
        <end position="531"/>
    </location>
</feature>
<dbReference type="PRINTS" id="PR00421">
    <property type="entry name" value="THIOREDOXIN"/>
</dbReference>
<protein>
    <submittedName>
        <fullName evidence="4">Protein disulfide-isomerase A5</fullName>
    </submittedName>
</protein>
<dbReference type="InterPro" id="IPR051063">
    <property type="entry name" value="PDI"/>
</dbReference>
<evidence type="ECO:0000313" key="5">
    <source>
        <dbReference type="Proteomes" id="UP001166674"/>
    </source>
</evidence>
<dbReference type="InterPro" id="IPR017937">
    <property type="entry name" value="Thioredoxin_CS"/>
</dbReference>
<comment type="similarity">
    <text evidence="1">Belongs to the protein disulfide isomerase family.</text>
</comment>
<keyword evidence="5" id="KW-1185">Reference proteome</keyword>
<feature type="non-terminal residue" evidence="4">
    <location>
        <position position="1"/>
    </location>
</feature>
<evidence type="ECO:0000256" key="2">
    <source>
        <dbReference type="SAM" id="MobiDB-lite"/>
    </source>
</evidence>
<dbReference type="GO" id="GO:0003756">
    <property type="term" value="F:protein disulfide isomerase activity"/>
    <property type="evidence" value="ECO:0007669"/>
    <property type="project" value="InterPro"/>
</dbReference>
<name>A0AA41N6Z8_SCICA</name>
<dbReference type="CDD" id="cd02997">
    <property type="entry name" value="PDI_a_PDIR"/>
    <property type="match status" value="3"/>
</dbReference>
<dbReference type="Pfam" id="PF00085">
    <property type="entry name" value="Thioredoxin"/>
    <property type="match status" value="4"/>
</dbReference>
<dbReference type="Proteomes" id="UP001166674">
    <property type="component" value="Unassembled WGS sequence"/>
</dbReference>
<feature type="domain" description="Thioredoxin" evidence="3">
    <location>
        <begin position="150"/>
        <end position="277"/>
    </location>
</feature>
<evidence type="ECO:0000313" key="4">
    <source>
        <dbReference type="EMBL" id="MBZ3884959.1"/>
    </source>
</evidence>
<dbReference type="GO" id="GO:0006457">
    <property type="term" value="P:protein folding"/>
    <property type="evidence" value="ECO:0007669"/>
    <property type="project" value="TreeGrafter"/>
</dbReference>
<dbReference type="PROSITE" id="PS00194">
    <property type="entry name" value="THIOREDOXIN_1"/>
    <property type="match status" value="2"/>
</dbReference>
<dbReference type="PROSITE" id="PS51352">
    <property type="entry name" value="THIOREDOXIN_2"/>
    <property type="match status" value="3"/>
</dbReference>
<reference evidence="4" key="1">
    <citation type="submission" date="2020-03" db="EMBL/GenBank/DDBJ databases">
        <title>Studies in the Genomics of Life Span.</title>
        <authorList>
            <person name="Glass D."/>
        </authorList>
    </citation>
    <scope>NUCLEOTIDE SEQUENCE</scope>
    <source>
        <strain evidence="4">SUZIE</strain>
        <tissue evidence="4">Muscle</tissue>
    </source>
</reference>
<dbReference type="SUPFAM" id="SSF52833">
    <property type="entry name" value="Thioredoxin-like"/>
    <property type="match status" value="4"/>
</dbReference>
<accession>A0AA41N6Z8</accession>
<dbReference type="InterPro" id="IPR013766">
    <property type="entry name" value="Thioredoxin_domain"/>
</dbReference>
<dbReference type="FunFam" id="3.40.30.10:FF:000029">
    <property type="entry name" value="protein disulfide-isomerase A5 isoform X2"/>
    <property type="match status" value="2"/>
</dbReference>
<comment type="caution">
    <text evidence="4">The sequence shown here is derived from an EMBL/GenBank/DDBJ whole genome shotgun (WGS) entry which is preliminary data.</text>
</comment>
<dbReference type="PANTHER" id="PTHR45672">
    <property type="entry name" value="PROTEIN DISULFIDE-ISOMERASE C17H9.14C-RELATED"/>
    <property type="match status" value="1"/>
</dbReference>
<proteinExistence type="inferred from homology"/>
<dbReference type="PANTHER" id="PTHR45672:SF2">
    <property type="entry name" value="PROTEIN DISULFIDE-ISOMERASE A5"/>
    <property type="match status" value="1"/>
</dbReference>
<dbReference type="GO" id="GO:0005783">
    <property type="term" value="C:endoplasmic reticulum"/>
    <property type="evidence" value="ECO:0007669"/>
    <property type="project" value="TreeGrafter"/>
</dbReference>
<dbReference type="AlphaFoldDB" id="A0AA41N6Z8"/>
<evidence type="ECO:0000259" key="3">
    <source>
        <dbReference type="PROSITE" id="PS51352"/>
    </source>
</evidence>
<organism evidence="4 5">
    <name type="scientific">Sciurus carolinensis</name>
    <name type="common">Eastern gray squirrel</name>
    <dbReference type="NCBI Taxonomy" id="30640"/>
    <lineage>
        <taxon>Eukaryota</taxon>
        <taxon>Metazoa</taxon>
        <taxon>Chordata</taxon>
        <taxon>Craniata</taxon>
        <taxon>Vertebrata</taxon>
        <taxon>Euteleostomi</taxon>
        <taxon>Mammalia</taxon>
        <taxon>Eutheria</taxon>
        <taxon>Euarchontoglires</taxon>
        <taxon>Glires</taxon>
        <taxon>Rodentia</taxon>
        <taxon>Sciuromorpha</taxon>
        <taxon>Sciuridae</taxon>
        <taxon>Sciurinae</taxon>
        <taxon>Sciurini</taxon>
        <taxon>Sciurus</taxon>
    </lineage>
</organism>
<dbReference type="InterPro" id="IPR059071">
    <property type="entry name" value="SEC22a-c_C"/>
</dbReference>
<dbReference type="InterPro" id="IPR046374">
    <property type="entry name" value="PDI_a_PDIR"/>
</dbReference>
<dbReference type="InterPro" id="IPR036249">
    <property type="entry name" value="Thioredoxin-like_sf"/>
</dbReference>
<gene>
    <name evidence="4" type="ORF">SUZIE_180550</name>
</gene>
<dbReference type="Pfam" id="PF25970">
    <property type="entry name" value="SEC22a_C"/>
    <property type="match status" value="1"/>
</dbReference>
<evidence type="ECO:0000256" key="1">
    <source>
        <dbReference type="ARBA" id="ARBA00006347"/>
    </source>
</evidence>
<sequence>VLPTWLSSAKVSSLIERISDPKDLKKILRTRNNVLVLYSKSDCILLGILLLQFSKNQLSNSSFATENSRLPGLFLRPPTDFAVNTYVKTSGNKWFLTFVFFSDTESRKLCKKMKVDLSPKDKKVELFHYQDGAFHTEYNRAVTFKSIVAFLKDPKGPPLWEEDPGAKDVVHIDSEKDFRRLLKKEEKPLLMMFYAPWCSMCKRIMPHFQKAATQLRGHFVLAGMNVYPSEFENIKEEYNVRGYPTICYFEKGRFLFQYDNYGSTAEDIVEWLKNPQPPQPQVPETPWADEGGSVYHLTDEDFDQFVKEHSSVLVMFHAPWCGHCKKMKPEFESAAEVLHGEVDSSGVLAAVDATVNKALAERFHISEFPTLKYFKNGEKYAVPALRTKKKFIEWMQNPEAPPPPEPTWEEQQTSVLHLVGDNFRDTLKRKKHTLVMFYAPWCPHCKKVIPYFTATADAFKDDRKITCAAVDCVKDKNQDLWCPHCKKVIPYFTATADAFKDDRKIACAAVDCVKDKNQDLCQQEAVKAYPTFHYYHYGKFAEKYDSDRTINLSDMQMEIKLRPPYQIPMCELGSANGVTSAFSVDYKGAGKISSAHQRLEPATLSGIVAFILSLLCGALNLIRGFHAIESLLQAAPARALFQFSSHLDAWLLAAFYTCLSHSFRQSDQRILSKLDYRKDFFCDWETIAIVTITCLIPRQPTRHVFSPSTDEDTKARETLTQPEGETLARTRAPSWRWAECLSPEGPKEGLPEDPPSSELQARRW</sequence>
<feature type="region of interest" description="Disordered" evidence="2">
    <location>
        <begin position="705"/>
        <end position="764"/>
    </location>
</feature>